<comment type="catalytic activity">
    <reaction evidence="1">
        <text>ATP + protein L-histidine = ADP + protein N-phospho-L-histidine.</text>
        <dbReference type="EC" id="2.7.13.3"/>
    </reaction>
</comment>
<keyword evidence="4" id="KW-0808">Transferase</keyword>
<sequence>MVPGHLWRLTPDGEPTYFNKQMMDFLGLGVGDTDKPDMSRRGALVQAIVHPDDAADMADALEHCLVTGKCFSMLYRLRRADGVYRWMSSRAEPMRDDDGRIVQWYGLCHDIDDQMHAEEALRRSERKLQQLIDALPVHIWSWTPEGELSYVSKRLVDHLGLSDANLEDFASAAQELVHPEDALEVQRTVANSIETGKAFVMRYRRLGKDGAYRWMEGRCEPQRDQDGRIVQWYGVSLDVDDGVRAQEELRLAQENLARASQAASLAELSASIAHEVTQPLTAVITSSNVCQRWLTTEPPNIERAQKTVERITRAANAAADVVSRVRALFRQSVGTRDPMALGSLVVEARDLMAEEAARRRVRMEVEVESDLAPVTVDRVQIQQVLINLARNGLEAMESVASDRVLRMRVRRLGEVVQTEISDRGPGIDFPDRIFEPFFTTKGHGMGMGLAICRSIVESHGGQLWAENNDPLGATFIFTLPVDAATARFSHDGE</sequence>
<feature type="domain" description="PAS" evidence="7">
    <location>
        <begin position="124"/>
        <end position="196"/>
    </location>
</feature>
<dbReference type="PRINTS" id="PR00344">
    <property type="entry name" value="BCTRLSENSOR"/>
</dbReference>
<dbReference type="SUPFAM" id="SSF47384">
    <property type="entry name" value="Homodimeric domain of signal transducing histidine kinase"/>
    <property type="match status" value="1"/>
</dbReference>
<dbReference type="CDD" id="cd00082">
    <property type="entry name" value="HisKA"/>
    <property type="match status" value="1"/>
</dbReference>
<dbReference type="InterPro" id="IPR052162">
    <property type="entry name" value="Sensor_kinase/Photoreceptor"/>
</dbReference>
<dbReference type="AlphaFoldDB" id="A0A859QH60"/>
<dbReference type="PROSITE" id="PS50112">
    <property type="entry name" value="PAS"/>
    <property type="match status" value="1"/>
</dbReference>
<evidence type="ECO:0000256" key="1">
    <source>
        <dbReference type="ARBA" id="ARBA00000085"/>
    </source>
</evidence>
<dbReference type="InterPro" id="IPR003594">
    <property type="entry name" value="HATPase_dom"/>
</dbReference>
<keyword evidence="10" id="KW-1185">Reference proteome</keyword>
<dbReference type="FunFam" id="3.30.450.20:FF:000099">
    <property type="entry name" value="Sensory box sensor histidine kinase"/>
    <property type="match status" value="2"/>
</dbReference>
<dbReference type="CDD" id="cd00130">
    <property type="entry name" value="PAS"/>
    <property type="match status" value="2"/>
</dbReference>
<feature type="domain" description="PAC" evidence="8">
    <location>
        <begin position="71"/>
        <end position="123"/>
    </location>
</feature>
<dbReference type="InterPro" id="IPR013655">
    <property type="entry name" value="PAS_fold_3"/>
</dbReference>
<evidence type="ECO:0000256" key="2">
    <source>
        <dbReference type="ARBA" id="ARBA00012438"/>
    </source>
</evidence>
<feature type="domain" description="PAC" evidence="8">
    <location>
        <begin position="197"/>
        <end position="251"/>
    </location>
</feature>
<dbReference type="InterPro" id="IPR036890">
    <property type="entry name" value="HATPase_C_sf"/>
</dbReference>
<evidence type="ECO:0000256" key="4">
    <source>
        <dbReference type="ARBA" id="ARBA00022679"/>
    </source>
</evidence>
<dbReference type="Pfam" id="PF08447">
    <property type="entry name" value="PAS_3"/>
    <property type="match status" value="2"/>
</dbReference>
<gene>
    <name evidence="9" type="ORF">FKV68_00495</name>
</gene>
<dbReference type="InterPro" id="IPR001610">
    <property type="entry name" value="PAC"/>
</dbReference>
<dbReference type="SMART" id="SM00091">
    <property type="entry name" value="PAS"/>
    <property type="match status" value="1"/>
</dbReference>
<evidence type="ECO:0000259" key="7">
    <source>
        <dbReference type="PROSITE" id="PS50112"/>
    </source>
</evidence>
<dbReference type="SUPFAM" id="SSF55785">
    <property type="entry name" value="PYP-like sensor domain (PAS domain)"/>
    <property type="match status" value="2"/>
</dbReference>
<dbReference type="InterPro" id="IPR000014">
    <property type="entry name" value="PAS"/>
</dbReference>
<dbReference type="Gene3D" id="3.30.565.10">
    <property type="entry name" value="Histidine kinase-like ATPase, C-terminal domain"/>
    <property type="match status" value="1"/>
</dbReference>
<dbReference type="Gene3D" id="3.30.450.20">
    <property type="entry name" value="PAS domain"/>
    <property type="match status" value="2"/>
</dbReference>
<keyword evidence="3" id="KW-0597">Phosphoprotein</keyword>
<dbReference type="KEGG" id="emx:FKV68_00495"/>
<dbReference type="InterPro" id="IPR004358">
    <property type="entry name" value="Sig_transdc_His_kin-like_C"/>
</dbReference>
<dbReference type="Proteomes" id="UP000510721">
    <property type="component" value="Chromosome"/>
</dbReference>
<dbReference type="InterPro" id="IPR036097">
    <property type="entry name" value="HisK_dim/P_sf"/>
</dbReference>
<evidence type="ECO:0000313" key="9">
    <source>
        <dbReference type="EMBL" id="QLL63664.1"/>
    </source>
</evidence>
<dbReference type="EC" id="2.7.13.3" evidence="2"/>
<dbReference type="PROSITE" id="PS50113">
    <property type="entry name" value="PAC"/>
    <property type="match status" value="2"/>
</dbReference>
<dbReference type="InterPro" id="IPR005467">
    <property type="entry name" value="His_kinase_dom"/>
</dbReference>
<dbReference type="GO" id="GO:0000155">
    <property type="term" value="F:phosphorelay sensor kinase activity"/>
    <property type="evidence" value="ECO:0007669"/>
    <property type="project" value="InterPro"/>
</dbReference>
<evidence type="ECO:0000259" key="6">
    <source>
        <dbReference type="PROSITE" id="PS50109"/>
    </source>
</evidence>
<evidence type="ECO:0000313" key="10">
    <source>
        <dbReference type="Proteomes" id="UP000510721"/>
    </source>
</evidence>
<dbReference type="PROSITE" id="PS50109">
    <property type="entry name" value="HIS_KIN"/>
    <property type="match status" value="1"/>
</dbReference>
<dbReference type="InterPro" id="IPR003661">
    <property type="entry name" value="HisK_dim/P_dom"/>
</dbReference>
<dbReference type="PANTHER" id="PTHR43304:SF1">
    <property type="entry name" value="PAC DOMAIN-CONTAINING PROTEIN"/>
    <property type="match status" value="1"/>
</dbReference>
<protein>
    <recommendedName>
        <fullName evidence="2">histidine kinase</fullName>
        <ecNumber evidence="2">2.7.13.3</ecNumber>
    </recommendedName>
</protein>
<feature type="domain" description="Histidine kinase" evidence="6">
    <location>
        <begin position="271"/>
        <end position="483"/>
    </location>
</feature>
<dbReference type="SMART" id="SM00388">
    <property type="entry name" value="HisKA"/>
    <property type="match status" value="1"/>
</dbReference>
<dbReference type="InterPro" id="IPR000700">
    <property type="entry name" value="PAS-assoc_C"/>
</dbReference>
<dbReference type="NCBIfam" id="TIGR00229">
    <property type="entry name" value="sensory_box"/>
    <property type="match status" value="2"/>
</dbReference>
<organism evidence="9 10">
    <name type="scientific">Sinorhizobium mexicanum</name>
    <dbReference type="NCBI Taxonomy" id="375549"/>
    <lineage>
        <taxon>Bacteria</taxon>
        <taxon>Pseudomonadati</taxon>
        <taxon>Pseudomonadota</taxon>
        <taxon>Alphaproteobacteria</taxon>
        <taxon>Hyphomicrobiales</taxon>
        <taxon>Rhizobiaceae</taxon>
        <taxon>Sinorhizobium/Ensifer group</taxon>
        <taxon>Sinorhizobium</taxon>
    </lineage>
</organism>
<evidence type="ECO:0000256" key="5">
    <source>
        <dbReference type="ARBA" id="ARBA00022777"/>
    </source>
</evidence>
<dbReference type="SUPFAM" id="SSF55874">
    <property type="entry name" value="ATPase domain of HSP90 chaperone/DNA topoisomerase II/histidine kinase"/>
    <property type="match status" value="1"/>
</dbReference>
<dbReference type="Pfam" id="PF00512">
    <property type="entry name" value="HisKA"/>
    <property type="match status" value="1"/>
</dbReference>
<dbReference type="Pfam" id="PF02518">
    <property type="entry name" value="HATPase_c"/>
    <property type="match status" value="1"/>
</dbReference>
<dbReference type="Gene3D" id="1.10.287.130">
    <property type="match status" value="1"/>
</dbReference>
<dbReference type="InterPro" id="IPR035965">
    <property type="entry name" value="PAS-like_dom_sf"/>
</dbReference>
<dbReference type="EMBL" id="CP041238">
    <property type="protein sequence ID" value="QLL63664.1"/>
    <property type="molecule type" value="Genomic_DNA"/>
</dbReference>
<dbReference type="SMART" id="SM00387">
    <property type="entry name" value="HATPase_c"/>
    <property type="match status" value="1"/>
</dbReference>
<proteinExistence type="predicted"/>
<keyword evidence="5" id="KW-0418">Kinase</keyword>
<evidence type="ECO:0000259" key="8">
    <source>
        <dbReference type="PROSITE" id="PS50113"/>
    </source>
</evidence>
<reference evidence="9 10" key="1">
    <citation type="submission" date="2019-06" db="EMBL/GenBank/DDBJ databases">
        <title>Complete genome sequence of Ensifer mexicanus ITTG R7 isolated from nodules of Acacia angustissima (Mill.) Kuntze.</title>
        <authorList>
            <person name="Rincon-Rosales R."/>
            <person name="Rogel M.A."/>
            <person name="Guerrero G."/>
            <person name="Rincon-Molina C.I."/>
            <person name="Lopez-Lopez A."/>
            <person name="Martinez-Romero E."/>
        </authorList>
    </citation>
    <scope>NUCLEOTIDE SEQUENCE [LARGE SCALE GENOMIC DNA]</scope>
    <source>
        <strain evidence="9 10">ITTG R7</strain>
    </source>
</reference>
<dbReference type="PANTHER" id="PTHR43304">
    <property type="entry name" value="PHYTOCHROME-LIKE PROTEIN CPH1"/>
    <property type="match status" value="1"/>
</dbReference>
<evidence type="ECO:0000256" key="3">
    <source>
        <dbReference type="ARBA" id="ARBA00022553"/>
    </source>
</evidence>
<dbReference type="SMART" id="SM00086">
    <property type="entry name" value="PAC"/>
    <property type="match status" value="2"/>
</dbReference>
<name>A0A859QH60_9HYPH</name>
<accession>A0A859QH60</accession>